<accession>A0A1V6C4R0</accession>
<gene>
    <name evidence="3 4" type="primary">smpB</name>
    <name evidence="4" type="ORF">BWX89_01596</name>
</gene>
<evidence type="ECO:0000256" key="2">
    <source>
        <dbReference type="ARBA" id="ARBA00022884"/>
    </source>
</evidence>
<dbReference type="PROSITE" id="PS01317">
    <property type="entry name" value="SSRP"/>
    <property type="match status" value="1"/>
</dbReference>
<dbReference type="NCBIfam" id="NF003843">
    <property type="entry name" value="PRK05422.1"/>
    <property type="match status" value="1"/>
</dbReference>
<dbReference type="GO" id="GO:0070929">
    <property type="term" value="P:trans-translation"/>
    <property type="evidence" value="ECO:0007669"/>
    <property type="project" value="UniProtKB-UniRule"/>
</dbReference>
<organism evidence="4">
    <name type="scientific">candidate division TA06 bacterium ADurb.Bin131</name>
    <dbReference type="NCBI Taxonomy" id="1852827"/>
    <lineage>
        <taxon>Bacteria</taxon>
        <taxon>Bacteria division TA06</taxon>
    </lineage>
</organism>
<dbReference type="Gene3D" id="2.40.280.10">
    <property type="match status" value="1"/>
</dbReference>
<dbReference type="HAMAP" id="MF_00023">
    <property type="entry name" value="SmpB"/>
    <property type="match status" value="1"/>
</dbReference>
<dbReference type="Pfam" id="PF01668">
    <property type="entry name" value="SmpB"/>
    <property type="match status" value="1"/>
</dbReference>
<keyword evidence="2 3" id="KW-0694">RNA-binding</keyword>
<dbReference type="SUPFAM" id="SSF74982">
    <property type="entry name" value="Small protein B (SmpB)"/>
    <property type="match status" value="1"/>
</dbReference>
<comment type="subcellular location">
    <subcellularLocation>
        <location evidence="3">Cytoplasm</location>
    </subcellularLocation>
    <text evidence="3">The tmRNA-SmpB complex associates with stalled 70S ribosomes.</text>
</comment>
<dbReference type="CDD" id="cd09294">
    <property type="entry name" value="SmpB"/>
    <property type="match status" value="1"/>
</dbReference>
<dbReference type="PANTHER" id="PTHR30308">
    <property type="entry name" value="TMRNA-BINDING COMPONENT OF TRANS-TRANSLATION TAGGING COMPLEX"/>
    <property type="match status" value="1"/>
</dbReference>
<protein>
    <recommendedName>
        <fullName evidence="3">SsrA-binding protein</fullName>
    </recommendedName>
    <alternativeName>
        <fullName evidence="3">Small protein B</fullName>
    </alternativeName>
</protein>
<name>A0A1V6C4R0_UNCT6</name>
<evidence type="ECO:0000256" key="1">
    <source>
        <dbReference type="ARBA" id="ARBA00022490"/>
    </source>
</evidence>
<dbReference type="NCBIfam" id="TIGR00086">
    <property type="entry name" value="smpB"/>
    <property type="match status" value="1"/>
</dbReference>
<dbReference type="PANTHER" id="PTHR30308:SF2">
    <property type="entry name" value="SSRA-BINDING PROTEIN"/>
    <property type="match status" value="1"/>
</dbReference>
<dbReference type="GO" id="GO:0005829">
    <property type="term" value="C:cytosol"/>
    <property type="evidence" value="ECO:0007669"/>
    <property type="project" value="TreeGrafter"/>
</dbReference>
<dbReference type="InterPro" id="IPR000037">
    <property type="entry name" value="SsrA-bd_prot"/>
</dbReference>
<proteinExistence type="inferred from homology"/>
<dbReference type="EMBL" id="MWDQ01000149">
    <property type="protein sequence ID" value="OQB71845.1"/>
    <property type="molecule type" value="Genomic_DNA"/>
</dbReference>
<dbReference type="AlphaFoldDB" id="A0A1V6C4R0"/>
<sequence length="153" mass="17925">MGHGVKIENKKAFHDYTILETIEAGIELKGPEVKSIRQGSVSMRDSYAAFENKSQLFLHNMHISQYPGALEKLDPMRKRRLLLHRNELLRWQKKVEEKGLTIVPLSLYTNKKGKIKVNLALVRGKKLFDKRRDIKEREIKKQIERHKKLRGAK</sequence>
<dbReference type="GO" id="GO:0070930">
    <property type="term" value="P:trans-translation-dependent protein tagging"/>
    <property type="evidence" value="ECO:0007669"/>
    <property type="project" value="TreeGrafter"/>
</dbReference>
<dbReference type="InterPro" id="IPR023620">
    <property type="entry name" value="SmpB"/>
</dbReference>
<dbReference type="InterPro" id="IPR020081">
    <property type="entry name" value="SsrA-bd_prot_CS"/>
</dbReference>
<comment type="function">
    <text evidence="3">Required for rescue of stalled ribosomes mediated by trans-translation. Binds to transfer-messenger RNA (tmRNA), required for stable association of tmRNA with ribosomes. tmRNA and SmpB together mimic tRNA shape, replacing the anticodon stem-loop with SmpB. tmRNA is encoded by the ssrA gene; the 2 termini fold to resemble tRNA(Ala) and it encodes a 'tag peptide', a short internal open reading frame. During trans-translation Ala-aminoacylated tmRNA acts like a tRNA, entering the A-site of stalled ribosomes, displacing the stalled mRNA. The ribosome then switches to translate the ORF on the tmRNA; the nascent peptide is terminated with the 'tag peptide' encoded by the tmRNA and targeted for degradation. The ribosome is freed to recommence translation, which seems to be the essential function of trans-translation.</text>
</comment>
<reference evidence="4" key="1">
    <citation type="submission" date="2017-02" db="EMBL/GenBank/DDBJ databases">
        <title>Delving into the versatile metabolic prowess of the omnipresent phylum Bacteroidetes.</title>
        <authorList>
            <person name="Nobu M.K."/>
            <person name="Mei R."/>
            <person name="Narihiro T."/>
            <person name="Kuroda K."/>
            <person name="Liu W.-T."/>
        </authorList>
    </citation>
    <scope>NUCLEOTIDE SEQUENCE</scope>
    <source>
        <strain evidence="4">ADurb.Bin131</strain>
    </source>
</reference>
<evidence type="ECO:0000256" key="3">
    <source>
        <dbReference type="HAMAP-Rule" id="MF_00023"/>
    </source>
</evidence>
<dbReference type="Proteomes" id="UP000485562">
    <property type="component" value="Unassembled WGS sequence"/>
</dbReference>
<dbReference type="GO" id="GO:0003723">
    <property type="term" value="F:RNA binding"/>
    <property type="evidence" value="ECO:0007669"/>
    <property type="project" value="UniProtKB-UniRule"/>
</dbReference>
<comment type="caution">
    <text evidence="4">The sequence shown here is derived from an EMBL/GenBank/DDBJ whole genome shotgun (WGS) entry which is preliminary data.</text>
</comment>
<comment type="similarity">
    <text evidence="3">Belongs to the SmpB family.</text>
</comment>
<keyword evidence="1 3" id="KW-0963">Cytoplasm</keyword>
<evidence type="ECO:0000313" key="4">
    <source>
        <dbReference type="EMBL" id="OQB71845.1"/>
    </source>
</evidence>